<feature type="compositionally biased region" description="Gly residues" evidence="1">
    <location>
        <begin position="16"/>
        <end position="28"/>
    </location>
</feature>
<reference evidence="2 3" key="1">
    <citation type="submission" date="2024-10" db="EMBL/GenBank/DDBJ databases">
        <title>Updated reference genomes for cyclostephanoid diatoms.</title>
        <authorList>
            <person name="Roberts W.R."/>
            <person name="Alverson A.J."/>
        </authorList>
    </citation>
    <scope>NUCLEOTIDE SEQUENCE [LARGE SCALE GENOMIC DNA]</scope>
    <source>
        <strain evidence="2 3">AJA232-27</strain>
    </source>
</reference>
<feature type="compositionally biased region" description="Polar residues" evidence="1">
    <location>
        <begin position="61"/>
        <end position="73"/>
    </location>
</feature>
<sequence>MSSLQALLDAQEQRRGGGSGCGGGNGRVGRGHSSHNYQSRPFSSSSQSWSSSSHSTSLSSTNNRNASGQQWQHDQGEGLRGGTYNNDSGGDHSRYQRWHSDQPLQQQAQQQQQPSSTRWQREEEAAGRGNPRRGYGNSRHFNSTAADTSTKHEGTGEATYEQRRANIEQRAIDDSRNEMRMRSRRSSQQRGTGHDDNYHKYTINSQHDNGEIDFEEEEEDIKSLSSWVGPLVAIHEDNNDDPNDKTTKHHKMICTYYQDREKRYPFYTDERGYQLLHRLLEANYELLRMNHRLIGESAATFQLENPNIALNDEVLEGGESSCDNDVDAKDVIIRIGRGLYAHKPTLRTKGVTWSTEEYSHPGLARMYLRMKSIQRFTEIWCLLERSAALGVFDEIFDNKGKIGSVVGEDEAGGPVIRIAAVGGGPGYELLATKLFFEERMPNSGVQLELTCMDICPAWRHYAEALGFTFVEYDINNEDGINPLQAMGLARGELHFCIVSCVMIYVTNDHVMNMFRNLVHNDGVKAVLVSERGERTLACTMMEELGGKVIRLIDQSDGMDERQAIWCSQEFADEQLKTCHPDYEAHQSESVFPNVPYCEHKERRRRRPQSGRYRK</sequence>
<dbReference type="EMBL" id="JALLBG020000046">
    <property type="protein sequence ID" value="KAL3770027.1"/>
    <property type="molecule type" value="Genomic_DNA"/>
</dbReference>
<evidence type="ECO:0000256" key="1">
    <source>
        <dbReference type="SAM" id="MobiDB-lite"/>
    </source>
</evidence>
<feature type="compositionally biased region" description="Low complexity" evidence="1">
    <location>
        <begin position="39"/>
        <end position="60"/>
    </location>
</feature>
<comment type="caution">
    <text evidence="2">The sequence shown here is derived from an EMBL/GenBank/DDBJ whole genome shotgun (WGS) entry which is preliminary data.</text>
</comment>
<gene>
    <name evidence="2" type="ORF">ACHAWU_005854</name>
</gene>
<feature type="compositionally biased region" description="Low complexity" evidence="1">
    <location>
        <begin position="102"/>
        <end position="114"/>
    </location>
</feature>
<feature type="compositionally biased region" description="Polar residues" evidence="1">
    <location>
        <begin position="139"/>
        <end position="148"/>
    </location>
</feature>
<keyword evidence="3" id="KW-1185">Reference proteome</keyword>
<dbReference type="AlphaFoldDB" id="A0ABD3N2Q9"/>
<protein>
    <submittedName>
        <fullName evidence="2">Uncharacterized protein</fullName>
    </submittedName>
</protein>
<feature type="compositionally biased region" description="Basic and acidic residues" evidence="1">
    <location>
        <begin position="89"/>
        <end position="100"/>
    </location>
</feature>
<proteinExistence type="predicted"/>
<organism evidence="2 3">
    <name type="scientific">Discostella pseudostelligera</name>
    <dbReference type="NCBI Taxonomy" id="259834"/>
    <lineage>
        <taxon>Eukaryota</taxon>
        <taxon>Sar</taxon>
        <taxon>Stramenopiles</taxon>
        <taxon>Ochrophyta</taxon>
        <taxon>Bacillariophyta</taxon>
        <taxon>Coscinodiscophyceae</taxon>
        <taxon>Thalassiosirophycidae</taxon>
        <taxon>Stephanodiscales</taxon>
        <taxon>Stephanodiscaceae</taxon>
        <taxon>Discostella</taxon>
    </lineage>
</organism>
<feature type="compositionally biased region" description="Basic and acidic residues" evidence="1">
    <location>
        <begin position="149"/>
        <end position="181"/>
    </location>
</feature>
<name>A0ABD3N2Q9_9STRA</name>
<feature type="region of interest" description="Disordered" evidence="1">
    <location>
        <begin position="1"/>
        <end position="209"/>
    </location>
</feature>
<dbReference type="Proteomes" id="UP001530293">
    <property type="component" value="Unassembled WGS sequence"/>
</dbReference>
<accession>A0ABD3N2Q9</accession>
<evidence type="ECO:0000313" key="3">
    <source>
        <dbReference type="Proteomes" id="UP001530293"/>
    </source>
</evidence>
<evidence type="ECO:0000313" key="2">
    <source>
        <dbReference type="EMBL" id="KAL3770027.1"/>
    </source>
</evidence>